<gene>
    <name evidence="3" type="ORF">GP644_07310</name>
</gene>
<dbReference type="InterPro" id="IPR050807">
    <property type="entry name" value="TransReg_Diox_bact_type"/>
</dbReference>
<proteinExistence type="predicted"/>
<evidence type="ECO:0000259" key="2">
    <source>
        <dbReference type="PROSITE" id="PS50943"/>
    </source>
</evidence>
<dbReference type="GO" id="GO:0005829">
    <property type="term" value="C:cytosol"/>
    <property type="evidence" value="ECO:0007669"/>
    <property type="project" value="TreeGrafter"/>
</dbReference>
<dbReference type="InterPro" id="IPR010982">
    <property type="entry name" value="Lambda_DNA-bd_dom_sf"/>
</dbReference>
<dbReference type="Gene3D" id="2.60.120.10">
    <property type="entry name" value="Jelly Rolls"/>
    <property type="match status" value="1"/>
</dbReference>
<sequence>MLPTKQSSDPQAKLDVGGSIRRSRLGQGLSLSKLATKSNVSKSNLSKVENNVISPTFEMIEKIAMGLGLSAVDLLSQSGESGDVLSFCRAGTGVKATEGHYEFEFLFTELQNRKMVPFVTTVLPKQTETFKRPASHGGEEFFFVLSGEVEFISAEESSSKMSVGDSVYFVSSVEHLVVNKGDEEARLLWVWLA</sequence>
<evidence type="ECO:0000256" key="1">
    <source>
        <dbReference type="ARBA" id="ARBA00023125"/>
    </source>
</evidence>
<dbReference type="InterPro" id="IPR011051">
    <property type="entry name" value="RmlC_Cupin_sf"/>
</dbReference>
<dbReference type="Gene3D" id="1.10.260.40">
    <property type="entry name" value="lambda repressor-like DNA-binding domains"/>
    <property type="match status" value="1"/>
</dbReference>
<dbReference type="EMBL" id="WSFO01000003">
    <property type="protein sequence ID" value="KAE9631018.1"/>
    <property type="molecule type" value="Genomic_DNA"/>
</dbReference>
<dbReference type="SMART" id="SM00530">
    <property type="entry name" value="HTH_XRE"/>
    <property type="match status" value="1"/>
</dbReference>
<dbReference type="SUPFAM" id="SSF47413">
    <property type="entry name" value="lambda repressor-like DNA-binding domains"/>
    <property type="match status" value="1"/>
</dbReference>
<dbReference type="CDD" id="cd02209">
    <property type="entry name" value="cupin_XRE_C"/>
    <property type="match status" value="1"/>
</dbReference>
<reference evidence="3 4" key="1">
    <citation type="submission" date="2019-12" db="EMBL/GenBank/DDBJ databases">
        <authorList>
            <person name="Zhang Y.-J."/>
        </authorList>
    </citation>
    <scope>NUCLEOTIDE SEQUENCE [LARGE SCALE GENOMIC DNA]</scope>
    <source>
        <strain evidence="3 4">H18S-6</strain>
    </source>
</reference>
<dbReference type="GO" id="GO:0003677">
    <property type="term" value="F:DNA binding"/>
    <property type="evidence" value="ECO:0007669"/>
    <property type="project" value="UniProtKB-KW"/>
</dbReference>
<dbReference type="Pfam" id="PF01381">
    <property type="entry name" value="HTH_3"/>
    <property type="match status" value="1"/>
</dbReference>
<comment type="caution">
    <text evidence="3">The sequence shown here is derived from an EMBL/GenBank/DDBJ whole genome shotgun (WGS) entry which is preliminary data.</text>
</comment>
<dbReference type="InterPro" id="IPR001387">
    <property type="entry name" value="Cro/C1-type_HTH"/>
</dbReference>
<feature type="domain" description="HTH cro/C1-type" evidence="2">
    <location>
        <begin position="20"/>
        <end position="74"/>
    </location>
</feature>
<name>A0A6A4RMG3_9RHOB</name>
<dbReference type="InterPro" id="IPR014710">
    <property type="entry name" value="RmlC-like_jellyroll"/>
</dbReference>
<dbReference type="CDD" id="cd00093">
    <property type="entry name" value="HTH_XRE"/>
    <property type="match status" value="1"/>
</dbReference>
<protein>
    <submittedName>
        <fullName evidence="3">Cupin domain-containing protein</fullName>
    </submittedName>
</protein>
<dbReference type="GO" id="GO:0003700">
    <property type="term" value="F:DNA-binding transcription factor activity"/>
    <property type="evidence" value="ECO:0007669"/>
    <property type="project" value="TreeGrafter"/>
</dbReference>
<evidence type="ECO:0000313" key="3">
    <source>
        <dbReference type="EMBL" id="KAE9631018.1"/>
    </source>
</evidence>
<keyword evidence="1" id="KW-0238">DNA-binding</keyword>
<organism evidence="3 4">
    <name type="scientific">Parasedimentitalea maritima</name>
    <dbReference type="NCBI Taxonomy" id="2578117"/>
    <lineage>
        <taxon>Bacteria</taxon>
        <taxon>Pseudomonadati</taxon>
        <taxon>Pseudomonadota</taxon>
        <taxon>Alphaproteobacteria</taxon>
        <taxon>Rhodobacterales</taxon>
        <taxon>Paracoccaceae</taxon>
        <taxon>Parasedimentitalea</taxon>
    </lineage>
</organism>
<dbReference type="InterPro" id="IPR013096">
    <property type="entry name" value="Cupin_2"/>
</dbReference>
<dbReference type="PROSITE" id="PS50943">
    <property type="entry name" value="HTH_CROC1"/>
    <property type="match status" value="1"/>
</dbReference>
<dbReference type="Pfam" id="PF07883">
    <property type="entry name" value="Cupin_2"/>
    <property type="match status" value="1"/>
</dbReference>
<dbReference type="AlphaFoldDB" id="A0A6A4RMG3"/>
<dbReference type="RefSeq" id="WP_158978309.1">
    <property type="nucleotide sequence ID" value="NZ_WSFO01000003.1"/>
</dbReference>
<evidence type="ECO:0000313" key="4">
    <source>
        <dbReference type="Proteomes" id="UP000441586"/>
    </source>
</evidence>
<dbReference type="SUPFAM" id="SSF51182">
    <property type="entry name" value="RmlC-like cupins"/>
    <property type="match status" value="1"/>
</dbReference>
<dbReference type="PANTHER" id="PTHR46797:SF20">
    <property type="entry name" value="BLR4304 PROTEIN"/>
    <property type="match status" value="1"/>
</dbReference>
<dbReference type="Proteomes" id="UP000441586">
    <property type="component" value="Unassembled WGS sequence"/>
</dbReference>
<dbReference type="PANTHER" id="PTHR46797">
    <property type="entry name" value="HTH-TYPE TRANSCRIPTIONAL REGULATOR"/>
    <property type="match status" value="1"/>
</dbReference>
<accession>A0A6A4RMG3</accession>